<dbReference type="KEGG" id="dsf:UWK_03054"/>
<dbReference type="RefSeq" id="WP_015405267.1">
    <property type="nucleotide sequence ID" value="NC_020304.1"/>
</dbReference>
<dbReference type="Gene3D" id="3.60.15.10">
    <property type="entry name" value="Ribonuclease Z/Hydroxyacylglutathione hydrolase-like"/>
    <property type="match status" value="1"/>
</dbReference>
<reference evidence="4" key="1">
    <citation type="journal article" date="2013" name="Stand. Genomic Sci.">
        <title>Complete genome sequence of Desulfocapsa sulfexigens, a marine deltaproteobacterium specialized in disproportionating inorganic sulfur compounds.</title>
        <authorList>
            <person name="Finster K.W."/>
            <person name="Kjeldsen K.U."/>
            <person name="Kube M."/>
            <person name="Reinhardt R."/>
            <person name="Mussmann M."/>
            <person name="Amann R."/>
            <person name="Schreiber L."/>
        </authorList>
    </citation>
    <scope>NUCLEOTIDE SEQUENCE [LARGE SCALE GENOMIC DNA]</scope>
    <source>
        <strain evidence="4">DSM 10523 / SB164P1</strain>
    </source>
</reference>
<dbReference type="InterPro" id="IPR052159">
    <property type="entry name" value="Competence_DNA_uptake"/>
</dbReference>
<dbReference type="SMART" id="SM00849">
    <property type="entry name" value="Lactamase_B"/>
    <property type="match status" value="1"/>
</dbReference>
<dbReference type="EMBL" id="CP003985">
    <property type="protein sequence ID" value="AGF79583.1"/>
    <property type="molecule type" value="Genomic_DNA"/>
</dbReference>
<accession>M1P7Y5</accession>
<dbReference type="Proteomes" id="UP000011721">
    <property type="component" value="Chromosome"/>
</dbReference>
<dbReference type="STRING" id="1167006.UWK_03054"/>
<name>M1P7Y5_DESSD</name>
<dbReference type="OrthoDB" id="9790149at2"/>
<dbReference type="PANTHER" id="PTHR30619:SF1">
    <property type="entry name" value="RECOMBINATION PROTEIN 2"/>
    <property type="match status" value="1"/>
</dbReference>
<dbReference type="eggNOG" id="COG2333">
    <property type="taxonomic scope" value="Bacteria"/>
</dbReference>
<dbReference type="SUPFAM" id="SSF56281">
    <property type="entry name" value="Metallo-hydrolase/oxidoreductase"/>
    <property type="match status" value="1"/>
</dbReference>
<feature type="signal peptide" evidence="1">
    <location>
        <begin position="1"/>
        <end position="21"/>
    </location>
</feature>
<feature type="chain" id="PRO_5004016120" evidence="1">
    <location>
        <begin position="22"/>
        <end position="281"/>
    </location>
</feature>
<evidence type="ECO:0000313" key="3">
    <source>
        <dbReference type="EMBL" id="AGF79583.1"/>
    </source>
</evidence>
<protein>
    <submittedName>
        <fullName evidence="3">Putative hydrolase (Metallo-beta-lactamase superfamily)</fullName>
    </submittedName>
</protein>
<evidence type="ECO:0000313" key="4">
    <source>
        <dbReference type="Proteomes" id="UP000011721"/>
    </source>
</evidence>
<sequence>MLKQSIFILLVICLSFPAAEAYSGDLKIVVLDVGMGQSILLTDHGHGLLIDTGLAEYPPQVLARMDYYGVQTLDYLVLSHLHSDHAAGYFEIRKAWSDAPVLGSCYVPERLLPEEEAFLKKIQPVLSVDPLYGCLAAGDTISWQGYELQVLWPIVAHETNLNLNSLVLLLKNSRGGSLLVMGDVDKSVEKSLIPVLQSILPLSGVNLYVASHHASAAGTDPEFLNVVRPQVSIISVGRNNRFGYPAENSVRFLEQYSKTVVRTDRNGEICYTLGMTAVPCK</sequence>
<dbReference type="GO" id="GO:0016787">
    <property type="term" value="F:hydrolase activity"/>
    <property type="evidence" value="ECO:0007669"/>
    <property type="project" value="UniProtKB-KW"/>
</dbReference>
<keyword evidence="1" id="KW-0732">Signal</keyword>
<dbReference type="Pfam" id="PF00753">
    <property type="entry name" value="Lactamase_B"/>
    <property type="match status" value="1"/>
</dbReference>
<dbReference type="PANTHER" id="PTHR30619">
    <property type="entry name" value="DNA INTERNALIZATION/COMPETENCE PROTEIN COMEC/REC2"/>
    <property type="match status" value="1"/>
</dbReference>
<organism evidence="3 4">
    <name type="scientific">Desulfocapsa sulfexigens (strain DSM 10523 / SB164P1)</name>
    <dbReference type="NCBI Taxonomy" id="1167006"/>
    <lineage>
        <taxon>Bacteria</taxon>
        <taxon>Pseudomonadati</taxon>
        <taxon>Thermodesulfobacteriota</taxon>
        <taxon>Desulfobulbia</taxon>
        <taxon>Desulfobulbales</taxon>
        <taxon>Desulfocapsaceae</taxon>
        <taxon>Desulfocapsa</taxon>
    </lineage>
</organism>
<dbReference type="InterPro" id="IPR036866">
    <property type="entry name" value="RibonucZ/Hydroxyglut_hydro"/>
</dbReference>
<keyword evidence="3" id="KW-0378">Hydrolase</keyword>
<dbReference type="InterPro" id="IPR001279">
    <property type="entry name" value="Metallo-B-lactamas"/>
</dbReference>
<keyword evidence="4" id="KW-1185">Reference proteome</keyword>
<evidence type="ECO:0000256" key="1">
    <source>
        <dbReference type="SAM" id="SignalP"/>
    </source>
</evidence>
<evidence type="ECO:0000259" key="2">
    <source>
        <dbReference type="SMART" id="SM00849"/>
    </source>
</evidence>
<dbReference type="HOGENOM" id="CLU_010363_0_3_7"/>
<gene>
    <name evidence="3" type="ordered locus">UWK_03054</name>
</gene>
<dbReference type="PATRIC" id="fig|1167006.5.peg.3297"/>
<dbReference type="AlphaFoldDB" id="M1P7Y5"/>
<proteinExistence type="predicted"/>
<feature type="domain" description="Metallo-beta-lactamase" evidence="2">
    <location>
        <begin position="35"/>
        <end position="212"/>
    </location>
</feature>